<dbReference type="Proteomes" id="UP000189286">
    <property type="component" value="Unassembled WGS sequence"/>
</dbReference>
<evidence type="ECO:0000313" key="2">
    <source>
        <dbReference type="Proteomes" id="UP000189286"/>
    </source>
</evidence>
<evidence type="ECO:0000313" key="1">
    <source>
        <dbReference type="EMBL" id="ONK08295.1"/>
    </source>
</evidence>
<gene>
    <name evidence="1" type="ORF">BSK71_03380</name>
</gene>
<sequence length="74" mass="7932">MKDRGLDIEFDVALRHTAAGENFILLDAGQRGLTICYSAFYQTQSTGAAIAGAALIFNADSVRFQHIQQGSAVV</sequence>
<dbReference type="AlphaFoldDB" id="A0A1V2R7F5"/>
<name>A0A1V2R7F5_9GAMM</name>
<dbReference type="EMBL" id="MPUJ01000002">
    <property type="protein sequence ID" value="ONK08295.1"/>
    <property type="molecule type" value="Genomic_DNA"/>
</dbReference>
<accession>A0A1V2R7F5</accession>
<organism evidence="1 2">
    <name type="scientific">Pectobacterium actinidiae</name>
    <dbReference type="NCBI Taxonomy" id="1507808"/>
    <lineage>
        <taxon>Bacteria</taxon>
        <taxon>Pseudomonadati</taxon>
        <taxon>Pseudomonadota</taxon>
        <taxon>Gammaproteobacteria</taxon>
        <taxon>Enterobacterales</taxon>
        <taxon>Pectobacteriaceae</taxon>
        <taxon>Pectobacterium</taxon>
    </lineage>
</organism>
<comment type="caution">
    <text evidence="1">The sequence shown here is derived from an EMBL/GenBank/DDBJ whole genome shotgun (WGS) entry which is preliminary data.</text>
</comment>
<proteinExistence type="predicted"/>
<protein>
    <submittedName>
        <fullName evidence="1">Uncharacterized protein</fullName>
    </submittedName>
</protein>
<reference evidence="2" key="1">
    <citation type="submission" date="2016-11" db="EMBL/GenBank/DDBJ databases">
        <authorList>
            <person name="Panda P."/>
            <person name="Visnovsky S."/>
            <person name="Pitman A."/>
        </authorList>
    </citation>
    <scope>NUCLEOTIDE SEQUENCE [LARGE SCALE GENOMIC DNA]</scope>
    <source>
        <strain evidence="2">ICMP 9972</strain>
    </source>
</reference>